<dbReference type="SUPFAM" id="SSF57424">
    <property type="entry name" value="LDL receptor-like module"/>
    <property type="match status" value="2"/>
</dbReference>
<sequence length="1709" mass="200347">MFMNRSLITVLFFMNIQARIFLFDTEDSRRVEQHDCLYYTSDVSVKYCRRSNNGSTLDRSSFTCFNGGEQLSFQYLLEQNISPQEILQWNSSIERADDYASFFYYRDEKNLMNDEFLCHCIHPGTFGKYCEYHFLDGALTFEQSIKQQFEQKEKNHWAAQHYGDILCYKTIPCYSGLLCLDWRNICDGEQQCSGGYDEENCDLLEFNECDDDEYRCMNGMCIPEDYWLDGDSDCMDGSDEKTGQLHNDCFYQPDQFRCDEKFCSRGQWSCGDGQCIEAWNRFGYQQIFSSDDYCLSHRELNHMCEANWRWPLWTLSQTGLCTNQFGYDDPELSMSQTSSSSDERCTYLIRCALSQGFERDCVCNHLNCSQLIIDQCGPGPLYAYPNQALVRPYMFSLYEIDRSWLDRTPDQYLFDGEILCRGYYGKISVLDSKGLNINFIWIQQPHIYLDFEFCRKVSVKNLLEFHFDIGCWANQTLTFNKRSYAFDPRFCPNSHRCLSQYRSRDRISDCYEDSDEDESNYTELFCKNIRNHRLSCSRQEPYCISIHLINIANGICSDGYDRYLFGSDRDIKHVFCLNRNDQDCQLLRDYIRNSSIRNMSSNIQSIQSRSRLRYHWYCDSFWDTPSHSDESVEFCQSWICPKNQYQCQTGQCIQLQWLCDGEWDCSDASDEEVLLSIMHFSEHNQKLDDFSNRIIKCYQKYSNQSFSKICNISSELPCFRANVSDPLNINESRPCIPFNRVGDGYEDCVAGHDEKNTAVHCLGSMLGFNVRGNDGTCYAYKHICSLISNDPNWRTWCFYRNNNSSSCSNKNDVICLDGSCRPNARCNKKLECTHGEDEYRCILSSLESESIQYRWEKESARFSQEPQLQLNLYPSLSTIESIQSKTKRLMIMEEENAFMCNRGVTIGWMREYKVCFCPPTYYGKYCQFYNDRLTIITHLNLSVEMSHLMFKVIVTLHESDIDIAISHYQFIVNGTFERQNYVKHRFTLLFSRLTEMLRFKQIRYFTRSNILENQPYSIHFNLFQLNSNEIIELGRWTYPIYFDFLPSFRLVKFLSFPDEFLNQTNHSCINHSCPSNSICLPIINQQDQYYCSWQNGTYDANQSYEPLCISYCSSNSFCKPEYRGFLSNLGQPFCVCPLGYFGPRCNLRHEECHSQPCFNNGTCYLTYDSTGENPFRCECETNFYGDRCQWTKSFIGIDLNMTDHKAIISVVQFCDVFRTSYEILVQDQQLINGIPLTVSYNHPSIKKPILGILKTYEDLNHLNYFIIYFFPNTTQMYMISTPQQCPHVMVLLNQKPFDNQDGIPILFKYHRICQYYKDLYCFYNDDYLCICELDHHRANCLLHDINIDRCNYCFSNGKCLRGSLKDEKNFFCICPRCYQGDRCQFSMEAFGSTIDSLLSSHSLTISLIYIIISGYLLFIGLINNICSFVTFQRSTPRKVAIGYFLLISTLLNKFSIFFLFLKFLYNFIGSAGWFNDDRLNLVLCKMLSYFLSVTTRSFYWLASWITINRLFIILCPTKTFFKRPSMAKIISSITIFLICLMHCHEILSHIIIKQSDSTVCVTHFEGKFITNYNRVTTFIHYLIPVAIQIISITLLIFHVARSRTRSRGNAIFSRSFLTEQFLALKELYITPLAIAISALPQITLSFTLACQQLVQWQKHLLLCAYLLSYTPQILAFCLFVLPSTIYKQEFSQTWIGQKLSSRFGKLFDR</sequence>
<feature type="transmembrane region" description="Helical" evidence="9">
    <location>
        <begin position="1578"/>
        <end position="1600"/>
    </location>
</feature>
<dbReference type="PROSITE" id="PS50068">
    <property type="entry name" value="LDLRA_2"/>
    <property type="match status" value="3"/>
</dbReference>
<keyword evidence="7" id="KW-0245">EGF-like domain</keyword>
<feature type="domain" description="EGF-like" evidence="11">
    <location>
        <begin position="1346"/>
        <end position="1384"/>
    </location>
</feature>
<feature type="transmembrane region" description="Helical" evidence="9">
    <location>
        <begin position="1443"/>
        <end position="1465"/>
    </location>
</feature>
<evidence type="ECO:0000256" key="9">
    <source>
        <dbReference type="SAM" id="Phobius"/>
    </source>
</evidence>
<dbReference type="PROSITE" id="PS01186">
    <property type="entry name" value="EGF_2"/>
    <property type="match status" value="1"/>
</dbReference>
<feature type="domain" description="EGF-like" evidence="11">
    <location>
        <begin position="1148"/>
        <end position="1189"/>
    </location>
</feature>
<dbReference type="CDD" id="cd00054">
    <property type="entry name" value="EGF_CA"/>
    <property type="match status" value="1"/>
</dbReference>
<evidence type="ECO:0000256" key="2">
    <source>
        <dbReference type="ARBA" id="ARBA00022692"/>
    </source>
</evidence>
<feature type="disulfide bond" evidence="7">
    <location>
        <begin position="1108"/>
        <end position="1118"/>
    </location>
</feature>
<dbReference type="PANTHER" id="PTHR24270">
    <property type="entry name" value="LOW-DENSITY LIPOPROTEIN RECEPTOR-RELATED"/>
    <property type="match status" value="1"/>
</dbReference>
<evidence type="ECO:0000313" key="17">
    <source>
        <dbReference type="Proteomes" id="UP000663877"/>
    </source>
</evidence>
<reference evidence="14" key="1">
    <citation type="submission" date="2021-02" db="EMBL/GenBank/DDBJ databases">
        <authorList>
            <person name="Nowell W R."/>
        </authorList>
    </citation>
    <scope>NUCLEOTIDE SEQUENCE</scope>
</reference>
<keyword evidence="3" id="KW-0677">Repeat</keyword>
<keyword evidence="4 9" id="KW-1133">Transmembrane helix</keyword>
<evidence type="ECO:0000313" key="16">
    <source>
        <dbReference type="Proteomes" id="UP000663832"/>
    </source>
</evidence>
<dbReference type="PROSITE" id="PS50026">
    <property type="entry name" value="EGF_3"/>
    <property type="match status" value="3"/>
</dbReference>
<dbReference type="Proteomes" id="UP000663877">
    <property type="component" value="Unassembled WGS sequence"/>
</dbReference>
<evidence type="ECO:0000313" key="14">
    <source>
        <dbReference type="EMBL" id="CAF1136975.1"/>
    </source>
</evidence>
<evidence type="ECO:0000259" key="13">
    <source>
        <dbReference type="PROSITE" id="PS50835"/>
    </source>
</evidence>
<dbReference type="SMART" id="SM00181">
    <property type="entry name" value="EGF"/>
    <property type="match status" value="3"/>
</dbReference>
<dbReference type="PROSITE" id="PS50835">
    <property type="entry name" value="IG_LIKE"/>
    <property type="match status" value="1"/>
</dbReference>
<evidence type="ECO:0000256" key="10">
    <source>
        <dbReference type="SAM" id="SignalP"/>
    </source>
</evidence>
<dbReference type="Gene3D" id="1.20.1070.10">
    <property type="entry name" value="Rhodopsin 7-helix transmembrane proteins"/>
    <property type="match status" value="1"/>
</dbReference>
<dbReference type="InterPro" id="IPR007110">
    <property type="entry name" value="Ig-like_dom"/>
</dbReference>
<feature type="transmembrane region" description="Helical" evidence="9">
    <location>
        <begin position="1621"/>
        <end position="1639"/>
    </location>
</feature>
<feature type="signal peptide" evidence="10">
    <location>
        <begin position="1"/>
        <end position="18"/>
    </location>
</feature>
<feature type="disulfide bond" evidence="8">
    <location>
        <begin position="647"/>
        <end position="665"/>
    </location>
</feature>
<dbReference type="SMART" id="SM00192">
    <property type="entry name" value="LDLa"/>
    <property type="match status" value="6"/>
</dbReference>
<gene>
    <name evidence="14" type="ORF">BJG266_LOCUS23327</name>
    <name evidence="15" type="ORF">QVE165_LOCUS30319</name>
</gene>
<dbReference type="InterPro" id="IPR036055">
    <property type="entry name" value="LDL_receptor-like_sf"/>
</dbReference>
<dbReference type="OrthoDB" id="9990982at2759"/>
<dbReference type="PROSITE" id="PS50262">
    <property type="entry name" value="G_PROTEIN_RECEP_F1_2"/>
    <property type="match status" value="1"/>
</dbReference>
<feature type="domain" description="EGF-like" evidence="11">
    <location>
        <begin position="1104"/>
        <end position="1146"/>
    </location>
</feature>
<dbReference type="CDD" id="cd00112">
    <property type="entry name" value="LDLa"/>
    <property type="match status" value="2"/>
</dbReference>
<accession>A0A814RQQ6</accession>
<evidence type="ECO:0000313" key="15">
    <source>
        <dbReference type="EMBL" id="CAF1284218.1"/>
    </source>
</evidence>
<dbReference type="Proteomes" id="UP000663832">
    <property type="component" value="Unassembled WGS sequence"/>
</dbReference>
<keyword evidence="2 9" id="KW-0812">Transmembrane</keyword>
<feature type="disulfide bond" evidence="7">
    <location>
        <begin position="1179"/>
        <end position="1188"/>
    </location>
</feature>
<evidence type="ECO:0000259" key="11">
    <source>
        <dbReference type="PROSITE" id="PS50026"/>
    </source>
</evidence>
<feature type="disulfide bond" evidence="7">
    <location>
        <begin position="1136"/>
        <end position="1145"/>
    </location>
</feature>
<feature type="transmembrane region" description="Helical" evidence="9">
    <location>
        <begin position="1659"/>
        <end position="1681"/>
    </location>
</feature>
<feature type="domain" description="Ig-like" evidence="13">
    <location>
        <begin position="822"/>
        <end position="900"/>
    </location>
</feature>
<comment type="caution">
    <text evidence="14">The sequence shown here is derived from an EMBL/GenBank/DDBJ whole genome shotgun (WGS) entry which is preliminary data.</text>
</comment>
<feature type="domain" description="G-protein coupled receptors family 1 profile" evidence="12">
    <location>
        <begin position="1423"/>
        <end position="1686"/>
    </location>
</feature>
<dbReference type="SUPFAM" id="SSF57196">
    <property type="entry name" value="EGF/Laminin"/>
    <property type="match status" value="1"/>
</dbReference>
<name>A0A814RQQ6_9BILA</name>
<dbReference type="InterPro" id="IPR050685">
    <property type="entry name" value="LDLR"/>
</dbReference>
<evidence type="ECO:0000256" key="4">
    <source>
        <dbReference type="ARBA" id="ARBA00022989"/>
    </source>
</evidence>
<dbReference type="EMBL" id="CAJNOM010000250">
    <property type="protein sequence ID" value="CAF1284218.1"/>
    <property type="molecule type" value="Genomic_DNA"/>
</dbReference>
<feature type="disulfide bond" evidence="7">
    <location>
        <begin position="1374"/>
        <end position="1383"/>
    </location>
</feature>
<feature type="disulfide bond" evidence="8">
    <location>
        <begin position="640"/>
        <end position="652"/>
    </location>
</feature>
<feature type="transmembrane region" description="Helical" evidence="9">
    <location>
        <begin position="1529"/>
        <end position="1552"/>
    </location>
</feature>
<evidence type="ECO:0000256" key="3">
    <source>
        <dbReference type="ARBA" id="ARBA00022737"/>
    </source>
</evidence>
<evidence type="ECO:0000256" key="8">
    <source>
        <dbReference type="PROSITE-ProRule" id="PRU00124"/>
    </source>
</evidence>
<dbReference type="InterPro" id="IPR000742">
    <property type="entry name" value="EGF"/>
</dbReference>
<dbReference type="Gene3D" id="2.10.25.10">
    <property type="entry name" value="Laminin"/>
    <property type="match status" value="1"/>
</dbReference>
<feature type="disulfide bond" evidence="8">
    <location>
        <begin position="216"/>
        <end position="234"/>
    </location>
</feature>
<feature type="disulfide bond" evidence="8">
    <location>
        <begin position="186"/>
        <end position="201"/>
    </location>
</feature>
<feature type="transmembrane region" description="Helical" evidence="9">
    <location>
        <begin position="1407"/>
        <end position="1431"/>
    </location>
</feature>
<keyword evidence="5 9" id="KW-0472">Membrane</keyword>
<feature type="disulfide bond" evidence="8">
    <location>
        <begin position="209"/>
        <end position="221"/>
    </location>
</feature>
<dbReference type="Pfam" id="PF00057">
    <property type="entry name" value="Ldl_recept_a"/>
    <property type="match status" value="2"/>
</dbReference>
<keyword evidence="16" id="KW-1185">Reference proteome</keyword>
<dbReference type="InterPro" id="IPR017452">
    <property type="entry name" value="GPCR_Rhodpsn_7TM"/>
</dbReference>
<dbReference type="EMBL" id="CAJNOI010000154">
    <property type="protein sequence ID" value="CAF1136975.1"/>
    <property type="molecule type" value="Genomic_DNA"/>
</dbReference>
<dbReference type="PROSITE" id="PS00022">
    <property type="entry name" value="EGF_1"/>
    <property type="match status" value="3"/>
</dbReference>
<comment type="caution">
    <text evidence="7">Lacks conserved residue(s) required for the propagation of feature annotation.</text>
</comment>
<evidence type="ECO:0000256" key="5">
    <source>
        <dbReference type="ARBA" id="ARBA00023136"/>
    </source>
</evidence>
<protein>
    <submittedName>
        <fullName evidence="14">Uncharacterized protein</fullName>
    </submittedName>
</protein>
<feature type="chain" id="PRO_5036225843" evidence="10">
    <location>
        <begin position="19"/>
        <end position="1709"/>
    </location>
</feature>
<evidence type="ECO:0000256" key="1">
    <source>
        <dbReference type="ARBA" id="ARBA00004167"/>
    </source>
</evidence>
<evidence type="ECO:0000256" key="7">
    <source>
        <dbReference type="PROSITE-ProRule" id="PRU00076"/>
    </source>
</evidence>
<organism evidence="14 17">
    <name type="scientific">Adineta steineri</name>
    <dbReference type="NCBI Taxonomy" id="433720"/>
    <lineage>
        <taxon>Eukaryota</taxon>
        <taxon>Metazoa</taxon>
        <taxon>Spiralia</taxon>
        <taxon>Gnathifera</taxon>
        <taxon>Rotifera</taxon>
        <taxon>Eurotatoria</taxon>
        <taxon>Bdelloidea</taxon>
        <taxon>Adinetida</taxon>
        <taxon>Adinetidae</taxon>
        <taxon>Adineta</taxon>
    </lineage>
</organism>
<evidence type="ECO:0000256" key="6">
    <source>
        <dbReference type="ARBA" id="ARBA00023157"/>
    </source>
</evidence>
<dbReference type="GO" id="GO:0005886">
    <property type="term" value="C:plasma membrane"/>
    <property type="evidence" value="ECO:0007669"/>
    <property type="project" value="TreeGrafter"/>
</dbReference>
<feature type="disulfide bond" evidence="8">
    <location>
        <begin position="167"/>
        <end position="179"/>
    </location>
</feature>
<proteinExistence type="predicted"/>
<comment type="subcellular location">
    <subcellularLocation>
        <location evidence="1">Membrane</location>
        <topology evidence="1">Single-pass membrane protein</topology>
    </subcellularLocation>
</comment>
<dbReference type="GO" id="GO:0016192">
    <property type="term" value="P:vesicle-mediated transport"/>
    <property type="evidence" value="ECO:0007669"/>
    <property type="project" value="UniProtKB-ARBA"/>
</dbReference>
<dbReference type="PANTHER" id="PTHR24270:SF61">
    <property type="entry name" value="EGF-LIKE DOMAIN-CONTAINING PROTEIN"/>
    <property type="match status" value="1"/>
</dbReference>
<evidence type="ECO:0000259" key="12">
    <source>
        <dbReference type="PROSITE" id="PS50262"/>
    </source>
</evidence>
<dbReference type="InterPro" id="IPR002172">
    <property type="entry name" value="LDrepeatLR_classA_rpt"/>
</dbReference>
<dbReference type="PRINTS" id="PR00261">
    <property type="entry name" value="LDLRECEPTOR"/>
</dbReference>
<dbReference type="SUPFAM" id="SSF81321">
    <property type="entry name" value="Family A G protein-coupled receptor-like"/>
    <property type="match status" value="1"/>
</dbReference>
<keyword evidence="6 7" id="KW-1015">Disulfide bond</keyword>
<keyword evidence="10" id="KW-0732">Signal</keyword>
<dbReference type="Gene3D" id="4.10.400.10">
    <property type="entry name" value="Low-density Lipoprotein Receptor"/>
    <property type="match status" value="2"/>
</dbReference>